<protein>
    <submittedName>
        <fullName evidence="1">Uncharacterized protein</fullName>
    </submittedName>
</protein>
<sequence length="177" mass="18119">MQRRQYLSLSGLALTTGLAGCTAPDAAPSTPAEQVVSVTATNDSDRTLVFTVAVVAAGFGGLRLTEPDGEEKTFPDAETVEDVPNEAWERAVTFTPLGPHQRQEFRSTSGSGRGIEFDSAAPGSTVVVTIAAPDETPPLRSISAGACGTAARAEIAVRVDAGGVVSHSTTCTDAAAE</sequence>
<dbReference type="PROSITE" id="PS51257">
    <property type="entry name" value="PROKAR_LIPOPROTEIN"/>
    <property type="match status" value="1"/>
</dbReference>
<evidence type="ECO:0000313" key="2">
    <source>
        <dbReference type="Proteomes" id="UP001597139"/>
    </source>
</evidence>
<dbReference type="RefSeq" id="WP_267645652.1">
    <property type="nucleotide sequence ID" value="NZ_JANHGR010000001.1"/>
</dbReference>
<comment type="caution">
    <text evidence="1">The sequence shown here is derived from an EMBL/GenBank/DDBJ whole genome shotgun (WGS) entry which is preliminary data.</text>
</comment>
<evidence type="ECO:0000313" key="1">
    <source>
        <dbReference type="EMBL" id="MFD1566371.1"/>
    </source>
</evidence>
<dbReference type="EMBL" id="JBHUCZ010000001">
    <property type="protein sequence ID" value="MFD1566371.1"/>
    <property type="molecule type" value="Genomic_DNA"/>
</dbReference>
<accession>A0ABD6BN36</accession>
<gene>
    <name evidence="1" type="ORF">ACFSAU_02615</name>
</gene>
<dbReference type="Proteomes" id="UP001597139">
    <property type="component" value="Unassembled WGS sequence"/>
</dbReference>
<dbReference type="AlphaFoldDB" id="A0ABD6BN36"/>
<name>A0ABD6BN36_9EURY</name>
<keyword evidence="2" id="KW-1185">Reference proteome</keyword>
<proteinExistence type="predicted"/>
<organism evidence="1 2">
    <name type="scientific">Halolamina litorea</name>
    <dbReference type="NCBI Taxonomy" id="1515593"/>
    <lineage>
        <taxon>Archaea</taxon>
        <taxon>Methanobacteriati</taxon>
        <taxon>Methanobacteriota</taxon>
        <taxon>Stenosarchaea group</taxon>
        <taxon>Halobacteria</taxon>
        <taxon>Halobacteriales</taxon>
        <taxon>Haloferacaceae</taxon>
    </lineage>
</organism>
<reference evidence="1 2" key="1">
    <citation type="journal article" date="2019" name="Int. J. Syst. Evol. Microbiol.">
        <title>The Global Catalogue of Microorganisms (GCM) 10K type strain sequencing project: providing services to taxonomists for standard genome sequencing and annotation.</title>
        <authorList>
            <consortium name="The Broad Institute Genomics Platform"/>
            <consortium name="The Broad Institute Genome Sequencing Center for Infectious Disease"/>
            <person name="Wu L."/>
            <person name="Ma J."/>
        </authorList>
    </citation>
    <scope>NUCLEOTIDE SEQUENCE [LARGE SCALE GENOMIC DNA]</scope>
    <source>
        <strain evidence="1 2">CGMCC 1.12859</strain>
    </source>
</reference>